<sequence>MSFVSRSSLRRGRLSGQVWLGLARLSVVVVVVGGSCSSWSSSLSWSLSCFQSTSKCQEWGRRIDGEETIGFCWERINSALEEFGISIYDLRIFKTANRQRKSDLENLGFIGLLGQKI</sequence>
<reference evidence="1" key="1">
    <citation type="journal article" date="2023" name="Plant J.">
        <title>Genome sequences and population genomics provide insights into the demographic history, inbreeding, and mutation load of two 'living fossil' tree species of Dipteronia.</title>
        <authorList>
            <person name="Feng Y."/>
            <person name="Comes H.P."/>
            <person name="Chen J."/>
            <person name="Zhu S."/>
            <person name="Lu R."/>
            <person name="Zhang X."/>
            <person name="Li P."/>
            <person name="Qiu J."/>
            <person name="Olsen K.M."/>
            <person name="Qiu Y."/>
        </authorList>
    </citation>
    <scope>NUCLEOTIDE SEQUENCE</scope>
    <source>
        <strain evidence="1">KIB01</strain>
    </source>
</reference>
<comment type="caution">
    <text evidence="1">The sequence shown here is derived from an EMBL/GenBank/DDBJ whole genome shotgun (WGS) entry which is preliminary data.</text>
</comment>
<protein>
    <submittedName>
        <fullName evidence="1">Uncharacterized protein</fullName>
    </submittedName>
</protein>
<accession>A0AAD9WPE7</accession>
<name>A0AAD9WPE7_9ROSI</name>
<organism evidence="1 2">
    <name type="scientific">Dipteronia dyeriana</name>
    <dbReference type="NCBI Taxonomy" id="168575"/>
    <lineage>
        <taxon>Eukaryota</taxon>
        <taxon>Viridiplantae</taxon>
        <taxon>Streptophyta</taxon>
        <taxon>Embryophyta</taxon>
        <taxon>Tracheophyta</taxon>
        <taxon>Spermatophyta</taxon>
        <taxon>Magnoliopsida</taxon>
        <taxon>eudicotyledons</taxon>
        <taxon>Gunneridae</taxon>
        <taxon>Pentapetalae</taxon>
        <taxon>rosids</taxon>
        <taxon>malvids</taxon>
        <taxon>Sapindales</taxon>
        <taxon>Sapindaceae</taxon>
        <taxon>Hippocastanoideae</taxon>
        <taxon>Acereae</taxon>
        <taxon>Dipteronia</taxon>
    </lineage>
</organism>
<keyword evidence="2" id="KW-1185">Reference proteome</keyword>
<dbReference type="Proteomes" id="UP001280121">
    <property type="component" value="Unassembled WGS sequence"/>
</dbReference>
<proteinExistence type="predicted"/>
<gene>
    <name evidence="1" type="ORF">Ddye_032325</name>
</gene>
<evidence type="ECO:0000313" key="2">
    <source>
        <dbReference type="Proteomes" id="UP001280121"/>
    </source>
</evidence>
<evidence type="ECO:0000313" key="1">
    <source>
        <dbReference type="EMBL" id="KAK2637533.1"/>
    </source>
</evidence>
<dbReference type="EMBL" id="JANJYI010000009">
    <property type="protein sequence ID" value="KAK2637533.1"/>
    <property type="molecule type" value="Genomic_DNA"/>
</dbReference>
<dbReference type="AlphaFoldDB" id="A0AAD9WPE7"/>